<evidence type="ECO:0000259" key="5">
    <source>
        <dbReference type="PROSITE" id="PS50893"/>
    </source>
</evidence>
<keyword evidence="3" id="KW-0547">Nucleotide-binding</keyword>
<dbReference type="Pfam" id="PF00005">
    <property type="entry name" value="ABC_tran"/>
    <property type="match status" value="1"/>
</dbReference>
<feature type="domain" description="ABC transporter" evidence="5">
    <location>
        <begin position="5"/>
        <end position="232"/>
    </location>
</feature>
<organism evidence="6 7">
    <name type="scientific">Taibaiella chishuiensis</name>
    <dbReference type="NCBI Taxonomy" id="1434707"/>
    <lineage>
        <taxon>Bacteria</taxon>
        <taxon>Pseudomonadati</taxon>
        <taxon>Bacteroidota</taxon>
        <taxon>Chitinophagia</taxon>
        <taxon>Chitinophagales</taxon>
        <taxon>Chitinophagaceae</taxon>
        <taxon>Taibaiella</taxon>
    </lineage>
</organism>
<proteinExistence type="inferred from homology"/>
<dbReference type="GO" id="GO:0005524">
    <property type="term" value="F:ATP binding"/>
    <property type="evidence" value="ECO:0007669"/>
    <property type="project" value="UniProtKB-KW"/>
</dbReference>
<evidence type="ECO:0000256" key="4">
    <source>
        <dbReference type="ARBA" id="ARBA00022840"/>
    </source>
</evidence>
<dbReference type="EMBL" id="PYGD01000017">
    <property type="protein sequence ID" value="PSK87401.1"/>
    <property type="molecule type" value="Genomic_DNA"/>
</dbReference>
<evidence type="ECO:0000313" key="7">
    <source>
        <dbReference type="Proteomes" id="UP000240572"/>
    </source>
</evidence>
<name>A0A2P8CR12_9BACT</name>
<dbReference type="AlphaFoldDB" id="A0A2P8CR12"/>
<evidence type="ECO:0000313" key="6">
    <source>
        <dbReference type="EMBL" id="PSK87401.1"/>
    </source>
</evidence>
<sequence>MYHVIETSGLNYRTSGATILQDINLQVPYASIYGFLGPNGAGKTTTIKLLLGLLKKQQGNIRIKNRPFDGNRVALLRGIGALIESPSLYPNLTAREHLQLMRRVYQCPESRIQEVLQLVGLTDAEGKRTGHFSLGMKQRLAIGMTLLHRPSLLILDEPTNGLDPQGIIEMRELLKKLNEERDMTILVSSHMLAEVEKLVTHIGIINKGSMRYQGPLKDLQAGPFERLTEITVNDPVKAAGIAAASGIPVKIGENHILWPAADPDLIAGLNSRLVHAGLEVSQIATRNNDLESVFIDLLNTPHAVH</sequence>
<dbReference type="GO" id="GO:0016887">
    <property type="term" value="F:ATP hydrolysis activity"/>
    <property type="evidence" value="ECO:0007669"/>
    <property type="project" value="InterPro"/>
</dbReference>
<dbReference type="Proteomes" id="UP000240572">
    <property type="component" value="Unassembled WGS sequence"/>
</dbReference>
<comment type="caution">
    <text evidence="6">The sequence shown here is derived from an EMBL/GenBank/DDBJ whole genome shotgun (WGS) entry which is preliminary data.</text>
</comment>
<keyword evidence="7" id="KW-1185">Reference proteome</keyword>
<dbReference type="SUPFAM" id="SSF52540">
    <property type="entry name" value="P-loop containing nucleoside triphosphate hydrolases"/>
    <property type="match status" value="1"/>
</dbReference>
<dbReference type="PANTHER" id="PTHR43335">
    <property type="entry name" value="ABC TRANSPORTER, ATP-BINDING PROTEIN"/>
    <property type="match status" value="1"/>
</dbReference>
<dbReference type="SMART" id="SM00382">
    <property type="entry name" value="AAA"/>
    <property type="match status" value="1"/>
</dbReference>
<protein>
    <submittedName>
        <fullName evidence="6">ABC-2 type transport system ATP-binding protein</fullName>
    </submittedName>
</protein>
<dbReference type="PROSITE" id="PS00211">
    <property type="entry name" value="ABC_TRANSPORTER_1"/>
    <property type="match status" value="1"/>
</dbReference>
<dbReference type="InterPro" id="IPR027417">
    <property type="entry name" value="P-loop_NTPase"/>
</dbReference>
<evidence type="ECO:0000256" key="3">
    <source>
        <dbReference type="ARBA" id="ARBA00022741"/>
    </source>
</evidence>
<dbReference type="RefSeq" id="WP_106525411.1">
    <property type="nucleotide sequence ID" value="NZ_PYGD01000017.1"/>
</dbReference>
<dbReference type="PANTHER" id="PTHR43335:SF4">
    <property type="entry name" value="ABC TRANSPORTER, ATP-BINDING PROTEIN"/>
    <property type="match status" value="1"/>
</dbReference>
<dbReference type="InterPro" id="IPR003593">
    <property type="entry name" value="AAA+_ATPase"/>
</dbReference>
<dbReference type="InterPro" id="IPR003439">
    <property type="entry name" value="ABC_transporter-like_ATP-bd"/>
</dbReference>
<keyword evidence="2" id="KW-0813">Transport</keyword>
<dbReference type="OrthoDB" id="9785229at2"/>
<reference evidence="6 7" key="1">
    <citation type="submission" date="2018-03" db="EMBL/GenBank/DDBJ databases">
        <title>Genomic Encyclopedia of Type Strains, Phase III (KMG-III): the genomes of soil and plant-associated and newly described type strains.</title>
        <authorList>
            <person name="Whitman W."/>
        </authorList>
    </citation>
    <scope>NUCLEOTIDE SEQUENCE [LARGE SCALE GENOMIC DNA]</scope>
    <source>
        <strain evidence="6 7">CGMCC 1.12700</strain>
    </source>
</reference>
<keyword evidence="4 6" id="KW-0067">ATP-binding</keyword>
<gene>
    <name evidence="6" type="ORF">B0I18_1171</name>
</gene>
<evidence type="ECO:0000256" key="2">
    <source>
        <dbReference type="ARBA" id="ARBA00022448"/>
    </source>
</evidence>
<evidence type="ECO:0000256" key="1">
    <source>
        <dbReference type="ARBA" id="ARBA00005417"/>
    </source>
</evidence>
<dbReference type="PROSITE" id="PS50893">
    <property type="entry name" value="ABC_TRANSPORTER_2"/>
    <property type="match status" value="1"/>
</dbReference>
<dbReference type="InterPro" id="IPR017871">
    <property type="entry name" value="ABC_transporter-like_CS"/>
</dbReference>
<dbReference type="Gene3D" id="3.40.50.300">
    <property type="entry name" value="P-loop containing nucleotide triphosphate hydrolases"/>
    <property type="match status" value="1"/>
</dbReference>
<accession>A0A2P8CR12</accession>
<comment type="similarity">
    <text evidence="1">Belongs to the ABC transporter superfamily.</text>
</comment>